<dbReference type="AlphaFoldDB" id="L8JAX6"/>
<dbReference type="SUPFAM" id="SSF46689">
    <property type="entry name" value="Homeodomain-like"/>
    <property type="match status" value="1"/>
</dbReference>
<dbReference type="Gene3D" id="1.10.357.10">
    <property type="entry name" value="Tetracycline Repressor, domain 2"/>
    <property type="match status" value="1"/>
</dbReference>
<accession>L8JAX6</accession>
<protein>
    <submittedName>
        <fullName evidence="1">Transcriptional regulator</fullName>
    </submittedName>
</protein>
<dbReference type="RefSeq" id="WP_007465261.1">
    <property type="nucleotide sequence ID" value="NZ_AMZO01000015.1"/>
</dbReference>
<organism evidence="1 2">
    <name type="scientific">Photobacterium marinum</name>
    <dbReference type="NCBI Taxonomy" id="1056511"/>
    <lineage>
        <taxon>Bacteria</taxon>
        <taxon>Pseudomonadati</taxon>
        <taxon>Pseudomonadota</taxon>
        <taxon>Gammaproteobacteria</taxon>
        <taxon>Vibrionales</taxon>
        <taxon>Vibrionaceae</taxon>
        <taxon>Photobacterium</taxon>
    </lineage>
</organism>
<dbReference type="InterPro" id="IPR009057">
    <property type="entry name" value="Homeodomain-like_sf"/>
</dbReference>
<keyword evidence="2" id="KW-1185">Reference proteome</keyword>
<dbReference type="Proteomes" id="UP000011134">
    <property type="component" value="Unassembled WGS sequence"/>
</dbReference>
<evidence type="ECO:0000313" key="2">
    <source>
        <dbReference type="Proteomes" id="UP000011134"/>
    </source>
</evidence>
<dbReference type="Pfam" id="PF18285">
    <property type="entry name" value="LuxT_C"/>
    <property type="match status" value="1"/>
</dbReference>
<evidence type="ECO:0000313" key="1">
    <source>
        <dbReference type="EMBL" id="ELR65951.1"/>
    </source>
</evidence>
<dbReference type="PATRIC" id="fig|1056511.3.peg.2066"/>
<proteinExistence type="predicted"/>
<sequence>MARVTPEESQKTRQKITDAVISCLLDPQIGYEKMTYSRIQSITGLSRGGILNHFNKKEEFLSVLDGKLFDTILTSLDFSSREAFIESFEAANQKPEFKAVLLLLITNLSCDITSQKALESWIKLEQLIEDKLGTPVKEYDLPRLLGRSCSMIVTS</sequence>
<name>L8JAX6_9GAMM</name>
<gene>
    <name evidence="1" type="ORF">C942_00577</name>
</gene>
<reference evidence="1 2" key="1">
    <citation type="submission" date="2012-12" db="EMBL/GenBank/DDBJ databases">
        <title>Genome Assembly of Photobacterium sp. AK15.</title>
        <authorList>
            <person name="Khatri I."/>
            <person name="Vaidya B."/>
            <person name="Srinivas T.N.R."/>
            <person name="Subramanian S."/>
            <person name="Pinnaka A."/>
        </authorList>
    </citation>
    <scope>NUCLEOTIDE SEQUENCE [LARGE SCALE GENOMIC DNA]</scope>
    <source>
        <strain evidence="1 2">AK15</strain>
    </source>
</reference>
<dbReference type="OrthoDB" id="5816932at2"/>
<dbReference type="EMBL" id="AMZO01000015">
    <property type="protein sequence ID" value="ELR65951.1"/>
    <property type="molecule type" value="Genomic_DNA"/>
</dbReference>
<comment type="caution">
    <text evidence="1">The sequence shown here is derived from an EMBL/GenBank/DDBJ whole genome shotgun (WGS) entry which is preliminary data.</text>
</comment>